<evidence type="ECO:0000256" key="10">
    <source>
        <dbReference type="ARBA" id="ARBA00023211"/>
    </source>
</evidence>
<dbReference type="FunFam" id="1.10.60.10:FF:000004">
    <property type="entry name" value="DtxR family transcriptional regulator"/>
    <property type="match status" value="1"/>
</dbReference>
<dbReference type="GO" id="GO:0005737">
    <property type="term" value="C:cytoplasm"/>
    <property type="evidence" value="ECO:0007669"/>
    <property type="project" value="UniProtKB-SubCell"/>
</dbReference>
<evidence type="ECO:0000256" key="11">
    <source>
        <dbReference type="ARBA" id="ARBA00032593"/>
    </source>
</evidence>
<dbReference type="InterPro" id="IPR050536">
    <property type="entry name" value="DtxR_MntR_Metal-Reg"/>
</dbReference>
<dbReference type="SMART" id="SM00529">
    <property type="entry name" value="HTH_DTXR"/>
    <property type="match status" value="1"/>
</dbReference>
<dbReference type="Proteomes" id="UP000249799">
    <property type="component" value="Chromosome"/>
</dbReference>
<dbReference type="Pfam" id="PF02742">
    <property type="entry name" value="Fe_dep_repr_C"/>
    <property type="match status" value="1"/>
</dbReference>
<dbReference type="GO" id="GO:0003700">
    <property type="term" value="F:DNA-binding transcription factor activity"/>
    <property type="evidence" value="ECO:0007669"/>
    <property type="project" value="InterPro"/>
</dbReference>
<reference evidence="12 13" key="1">
    <citation type="submission" date="2018-06" db="EMBL/GenBank/DDBJ databases">
        <title>Lujinxingia sediminis gen. nov. sp. nov., a new facultative anaerobic member of the class Deltaproteobacteria, and proposal of Lujinxingaceae fam. nov.</title>
        <authorList>
            <person name="Guo L.-Y."/>
            <person name="Li C.-M."/>
            <person name="Wang S."/>
            <person name="Du Z.-J."/>
        </authorList>
    </citation>
    <scope>NUCLEOTIDE SEQUENCE [LARGE SCALE GENOMIC DNA]</scope>
    <source>
        <strain evidence="12 13">FA350</strain>
    </source>
</reference>
<keyword evidence="13" id="KW-1185">Reference proteome</keyword>
<dbReference type="GO" id="GO:0046983">
    <property type="term" value="F:protein dimerization activity"/>
    <property type="evidence" value="ECO:0007669"/>
    <property type="project" value="InterPro"/>
</dbReference>
<dbReference type="SUPFAM" id="SSF46785">
    <property type="entry name" value="Winged helix' DNA-binding domain"/>
    <property type="match status" value="1"/>
</dbReference>
<dbReference type="Gene3D" id="1.10.10.10">
    <property type="entry name" value="Winged helix-like DNA-binding domain superfamily/Winged helix DNA-binding domain"/>
    <property type="match status" value="1"/>
</dbReference>
<dbReference type="RefSeq" id="WP_111333012.1">
    <property type="nucleotide sequence ID" value="NZ_CP030032.1"/>
</dbReference>
<evidence type="ECO:0000256" key="5">
    <source>
        <dbReference type="ARBA" id="ARBA00022491"/>
    </source>
</evidence>
<accession>A0A2Z4FJ09</accession>
<keyword evidence="6" id="KW-0805">Transcription regulation</keyword>
<dbReference type="KEGG" id="bsed:DN745_06075"/>
<dbReference type="Pfam" id="PF04023">
    <property type="entry name" value="FeoA"/>
    <property type="match status" value="1"/>
</dbReference>
<dbReference type="EMBL" id="CP030032">
    <property type="protein sequence ID" value="AWV88929.1"/>
    <property type="molecule type" value="Genomic_DNA"/>
</dbReference>
<evidence type="ECO:0000256" key="4">
    <source>
        <dbReference type="ARBA" id="ARBA00022490"/>
    </source>
</evidence>
<evidence type="ECO:0000256" key="9">
    <source>
        <dbReference type="ARBA" id="ARBA00023163"/>
    </source>
</evidence>
<dbReference type="AlphaFoldDB" id="A0A2Z4FJ09"/>
<sequence>MPTISVENYLKAIYHLESHGEVPVKTKSLAERLEISLPSVTSMLKSLARDGLVDYKPYHGASLNEDGVRAALKVIRKHRLVEVFLVQTLGLSWDEVHEEAELLEHAVSESLVARIDDFLGHPKFDPHGDPIPTADGQIHRLETIRLDEAELGATYRLERVLDQESDVLQYLDKIGLTLNRSFTVVEILSFDGQLFLDIHDTDPLRAAISKSLAERLLVTKL</sequence>
<organism evidence="12 13">
    <name type="scientific">Bradymonas sediminis</name>
    <dbReference type="NCBI Taxonomy" id="1548548"/>
    <lineage>
        <taxon>Bacteria</taxon>
        <taxon>Deltaproteobacteria</taxon>
        <taxon>Bradymonadales</taxon>
        <taxon>Bradymonadaceae</taxon>
        <taxon>Bradymonas</taxon>
    </lineage>
</organism>
<evidence type="ECO:0000313" key="12">
    <source>
        <dbReference type="EMBL" id="AWV88929.1"/>
    </source>
</evidence>
<dbReference type="GO" id="GO:0046914">
    <property type="term" value="F:transition metal ion binding"/>
    <property type="evidence" value="ECO:0007669"/>
    <property type="project" value="InterPro"/>
</dbReference>
<dbReference type="PANTHER" id="PTHR33238">
    <property type="entry name" value="IRON (METAL) DEPENDENT REPRESSOR, DTXR FAMILY"/>
    <property type="match status" value="1"/>
</dbReference>
<evidence type="ECO:0000256" key="2">
    <source>
        <dbReference type="ARBA" id="ARBA00007871"/>
    </source>
</evidence>
<dbReference type="PANTHER" id="PTHR33238:SF11">
    <property type="entry name" value="TRANSCRIPTIONAL REGULATOR MNTR"/>
    <property type="match status" value="1"/>
</dbReference>
<keyword evidence="8" id="KW-0010">Activator</keyword>
<dbReference type="SUPFAM" id="SSF47979">
    <property type="entry name" value="Iron-dependent repressor protein, dimerization domain"/>
    <property type="match status" value="1"/>
</dbReference>
<keyword evidence="10" id="KW-0464">Manganese</keyword>
<evidence type="ECO:0000256" key="1">
    <source>
        <dbReference type="ARBA" id="ARBA00004496"/>
    </source>
</evidence>
<dbReference type="Gene3D" id="2.30.30.90">
    <property type="match status" value="1"/>
</dbReference>
<keyword evidence="4" id="KW-0963">Cytoplasm</keyword>
<name>A0A2Z4FJ09_9DELT</name>
<dbReference type="GO" id="GO:0003677">
    <property type="term" value="F:DNA binding"/>
    <property type="evidence" value="ECO:0007669"/>
    <property type="project" value="UniProtKB-KW"/>
</dbReference>
<evidence type="ECO:0000313" key="13">
    <source>
        <dbReference type="Proteomes" id="UP000249799"/>
    </source>
</evidence>
<evidence type="ECO:0000256" key="3">
    <source>
        <dbReference type="ARBA" id="ARBA00011738"/>
    </source>
</evidence>
<dbReference type="Pfam" id="PF01325">
    <property type="entry name" value="Fe_dep_repress"/>
    <property type="match status" value="1"/>
</dbReference>
<dbReference type="InterPro" id="IPR036421">
    <property type="entry name" value="Fe_dep_repressor_sf"/>
</dbReference>
<dbReference type="InterPro" id="IPR036388">
    <property type="entry name" value="WH-like_DNA-bd_sf"/>
</dbReference>
<evidence type="ECO:0000256" key="7">
    <source>
        <dbReference type="ARBA" id="ARBA00023125"/>
    </source>
</evidence>
<protein>
    <recommendedName>
        <fullName evidence="11">Manganese transport regulator</fullName>
    </recommendedName>
</protein>
<keyword evidence="7" id="KW-0238">DNA-binding</keyword>
<gene>
    <name evidence="12" type="ORF">DN745_06075</name>
</gene>
<proteinExistence type="inferred from homology"/>
<keyword evidence="9" id="KW-0804">Transcription</keyword>
<evidence type="ECO:0000256" key="6">
    <source>
        <dbReference type="ARBA" id="ARBA00023015"/>
    </source>
</evidence>
<comment type="subunit">
    <text evidence="3">Homodimer.</text>
</comment>
<dbReference type="InterPro" id="IPR007167">
    <property type="entry name" value="Fe-transptr_FeoA-like"/>
</dbReference>
<comment type="subcellular location">
    <subcellularLocation>
        <location evidence="1">Cytoplasm</location>
    </subcellularLocation>
</comment>
<dbReference type="InterPro" id="IPR001367">
    <property type="entry name" value="Fe_dep_repressor"/>
</dbReference>
<dbReference type="Gene3D" id="1.10.60.10">
    <property type="entry name" value="Iron dependent repressor, metal binding and dimerisation domain"/>
    <property type="match status" value="1"/>
</dbReference>
<dbReference type="InterPro" id="IPR038157">
    <property type="entry name" value="FeoA_core_dom"/>
</dbReference>
<dbReference type="InterPro" id="IPR022689">
    <property type="entry name" value="Iron_dep_repressor"/>
</dbReference>
<keyword evidence="5" id="KW-0678">Repressor</keyword>
<dbReference type="InterPro" id="IPR022687">
    <property type="entry name" value="HTH_DTXR"/>
</dbReference>
<comment type="similarity">
    <text evidence="2">Belongs to the DtxR/MntR family.</text>
</comment>
<evidence type="ECO:0000256" key="8">
    <source>
        <dbReference type="ARBA" id="ARBA00023159"/>
    </source>
</evidence>
<dbReference type="PROSITE" id="PS50944">
    <property type="entry name" value="HTH_DTXR"/>
    <property type="match status" value="1"/>
</dbReference>
<dbReference type="InterPro" id="IPR036390">
    <property type="entry name" value="WH_DNA-bd_sf"/>
</dbReference>
<dbReference type="OrthoDB" id="9791355at2"/>
<dbReference type="SMART" id="SM00899">
    <property type="entry name" value="FeoA"/>
    <property type="match status" value="1"/>
</dbReference>